<dbReference type="Pfam" id="PF00931">
    <property type="entry name" value="NB-ARC"/>
    <property type="match status" value="1"/>
</dbReference>
<accession>A0A151R6T0</accession>
<dbReference type="PANTHER" id="PTHR11017">
    <property type="entry name" value="LEUCINE-RICH REPEAT-CONTAINING PROTEIN"/>
    <property type="match status" value="1"/>
</dbReference>
<dbReference type="Gene3D" id="3.40.50.10140">
    <property type="entry name" value="Toll/interleukin-1 receptor homology (TIR) domain"/>
    <property type="match status" value="1"/>
</dbReference>
<dbReference type="PROSITE" id="PS50104">
    <property type="entry name" value="TIR"/>
    <property type="match status" value="1"/>
</dbReference>
<dbReference type="Gene3D" id="1.10.8.430">
    <property type="entry name" value="Helical domain of apoptotic protease-activating factors"/>
    <property type="match status" value="1"/>
</dbReference>
<dbReference type="InterPro" id="IPR042197">
    <property type="entry name" value="Apaf_helical"/>
</dbReference>
<dbReference type="Gramene" id="C.cajan_32823.t">
    <property type="protein sequence ID" value="C.cajan_32823.t"/>
    <property type="gene ID" value="C.cajan_32823"/>
</dbReference>
<evidence type="ECO:0000259" key="5">
    <source>
        <dbReference type="PROSITE" id="PS50104"/>
    </source>
</evidence>
<dbReference type="SUPFAM" id="SSF52540">
    <property type="entry name" value="P-loop containing nucleoside triphosphate hydrolases"/>
    <property type="match status" value="1"/>
</dbReference>
<dbReference type="InterPro" id="IPR044974">
    <property type="entry name" value="Disease_R_plants"/>
</dbReference>
<evidence type="ECO:0000256" key="3">
    <source>
        <dbReference type="ARBA" id="ARBA00022821"/>
    </source>
</evidence>
<protein>
    <submittedName>
        <fullName evidence="6">TMV resistance protein N</fullName>
    </submittedName>
</protein>
<evidence type="ECO:0000313" key="6">
    <source>
        <dbReference type="EMBL" id="KYP38338.1"/>
    </source>
</evidence>
<dbReference type="FunFam" id="3.40.50.10140:FF:000007">
    <property type="entry name" value="Disease resistance protein (TIR-NBS-LRR class)"/>
    <property type="match status" value="1"/>
</dbReference>
<dbReference type="InterPro" id="IPR058192">
    <property type="entry name" value="WHD_ROQ1-like"/>
</dbReference>
<organism evidence="6 7">
    <name type="scientific">Cajanus cajan</name>
    <name type="common">Pigeon pea</name>
    <name type="synonym">Cajanus indicus</name>
    <dbReference type="NCBI Taxonomy" id="3821"/>
    <lineage>
        <taxon>Eukaryota</taxon>
        <taxon>Viridiplantae</taxon>
        <taxon>Streptophyta</taxon>
        <taxon>Embryophyta</taxon>
        <taxon>Tracheophyta</taxon>
        <taxon>Spermatophyta</taxon>
        <taxon>Magnoliopsida</taxon>
        <taxon>eudicotyledons</taxon>
        <taxon>Gunneridae</taxon>
        <taxon>Pentapetalae</taxon>
        <taxon>rosids</taxon>
        <taxon>fabids</taxon>
        <taxon>Fabales</taxon>
        <taxon>Fabaceae</taxon>
        <taxon>Papilionoideae</taxon>
        <taxon>50 kb inversion clade</taxon>
        <taxon>NPAAA clade</taxon>
        <taxon>indigoferoid/millettioid clade</taxon>
        <taxon>Phaseoleae</taxon>
        <taxon>Cajanus</taxon>
    </lineage>
</organism>
<dbReference type="SUPFAM" id="SSF52058">
    <property type="entry name" value="L domain-like"/>
    <property type="match status" value="1"/>
</dbReference>
<evidence type="ECO:0000256" key="1">
    <source>
        <dbReference type="ARBA" id="ARBA00022614"/>
    </source>
</evidence>
<dbReference type="InterPro" id="IPR027417">
    <property type="entry name" value="P-loop_NTPase"/>
</dbReference>
<dbReference type="Gene3D" id="3.80.10.10">
    <property type="entry name" value="Ribonuclease Inhibitor"/>
    <property type="match status" value="2"/>
</dbReference>
<keyword evidence="7" id="KW-1185">Reference proteome</keyword>
<name>A0A151R6T0_CAJCA</name>
<evidence type="ECO:0000256" key="2">
    <source>
        <dbReference type="ARBA" id="ARBA00022737"/>
    </source>
</evidence>
<proteinExistence type="predicted"/>
<dbReference type="Pfam" id="PF23282">
    <property type="entry name" value="WHD_ROQ1"/>
    <property type="match status" value="1"/>
</dbReference>
<dbReference type="InterPro" id="IPR058546">
    <property type="entry name" value="RPS4B/Roq1-like_LRR"/>
</dbReference>
<reference evidence="6" key="1">
    <citation type="journal article" date="2012" name="Nat. Biotechnol.">
        <title>Draft genome sequence of pigeonpea (Cajanus cajan), an orphan legume crop of resource-poor farmers.</title>
        <authorList>
            <person name="Varshney R.K."/>
            <person name="Chen W."/>
            <person name="Li Y."/>
            <person name="Bharti A.K."/>
            <person name="Saxena R.K."/>
            <person name="Schlueter J.A."/>
            <person name="Donoghue M.T."/>
            <person name="Azam S."/>
            <person name="Fan G."/>
            <person name="Whaley A.M."/>
            <person name="Farmer A.D."/>
            <person name="Sheridan J."/>
            <person name="Iwata A."/>
            <person name="Tuteja R."/>
            <person name="Penmetsa R.V."/>
            <person name="Wu W."/>
            <person name="Upadhyaya H.D."/>
            <person name="Yang S.P."/>
            <person name="Shah T."/>
            <person name="Saxena K.B."/>
            <person name="Michael T."/>
            <person name="McCombie W.R."/>
            <person name="Yang B."/>
            <person name="Zhang G."/>
            <person name="Yang H."/>
            <person name="Wang J."/>
            <person name="Spillane C."/>
            <person name="Cook D.R."/>
            <person name="May G.D."/>
            <person name="Xu X."/>
            <person name="Jackson S.A."/>
        </authorList>
    </citation>
    <scope>NUCLEOTIDE SEQUENCE [LARGE SCALE GENOMIC DNA]</scope>
</reference>
<dbReference type="Pfam" id="PF23286">
    <property type="entry name" value="LRR_13"/>
    <property type="match status" value="1"/>
</dbReference>
<dbReference type="PRINTS" id="PR00364">
    <property type="entry name" value="DISEASERSIST"/>
</dbReference>
<dbReference type="Pfam" id="PF01582">
    <property type="entry name" value="TIR"/>
    <property type="match status" value="1"/>
</dbReference>
<dbReference type="PANTHER" id="PTHR11017:SF455">
    <property type="entry name" value="NB-ARC DOMAIN PROTEIN"/>
    <property type="match status" value="1"/>
</dbReference>
<dbReference type="InterPro" id="IPR000157">
    <property type="entry name" value="TIR_dom"/>
</dbReference>
<sequence>MREPTALCRTSFTCDWTYDVFLSFRGVDTRKSFTGNLYNSLCQKGIQTFIDEGLNRGEEIMPALGQAIRESRIFIAVFSENYASSTHCLNELVTIMECLEERGGRLFWPVFYGVDPSQVRYQSGSYAEALENHENDDKVMKWREALSRAANMAGWHFQHGSQSESKFINKIVKEVSKRINRSLLHVADNPVGLESPVLQVTSLLGQGSEEGVSMVGIYGTGGIGKSSIARAVCNLLAFQFEGLCFLSNIRERANNHDLAQLQETLLAETLGEKDIKVGDVNRGIPIIKKRLHGKKILLILDDVDKVKQLKVLAGGRDWFGSGSKVIITTRDKHLLCTHGVVKSYEVKELNDEKALELFSWHAFRSNKIDPGYAHVSKRAISYAHGLPLALEVIGSHLFGKSLHVWTSALDKYERIIHKEIHETLKVSYDNLEEEEKGIFLDIACFFNSFEIGNVKEMLNLHGFHAENGIQVLTDKSLMKIDGNGCVRMHDLIQDMGREIVRQESSEPGRRSRLWFNQDIVHVLEENTGTDAIEVIVLDLSKDKKVQWSGKAFSQMKNLKILIIRNAHFTRGPKNLPNSLRVLYWSGYPSPSLPSNFNPKNLVILSLPESCLKSFKSLKASIFSKHFSLDFEGCKFLTELPSLSGVPNLTILSLNNCTDLIRIHSSVGFLDKLKLLRAQGCTQLEILVPFIYLTSLETLDLRDCSRLKRFPEVLRMMENIREVYLDHTNIDELPFSIGNFVGLRQLFLRDCQRLNQLPSTIHILPQLEIFTAYGCGCRGYRFRLPEEEVEKVAMWLEISNLCFLGTFIGR</sequence>
<dbReference type="GO" id="GO:0006952">
    <property type="term" value="P:defense response"/>
    <property type="evidence" value="ECO:0007669"/>
    <property type="project" value="UniProtKB-KW"/>
</dbReference>
<dbReference type="GO" id="GO:0007165">
    <property type="term" value="P:signal transduction"/>
    <property type="evidence" value="ECO:0007669"/>
    <property type="project" value="InterPro"/>
</dbReference>
<dbReference type="Gene3D" id="3.40.50.300">
    <property type="entry name" value="P-loop containing nucleotide triphosphate hydrolases"/>
    <property type="match status" value="1"/>
</dbReference>
<dbReference type="InterPro" id="IPR032675">
    <property type="entry name" value="LRR_dom_sf"/>
</dbReference>
<evidence type="ECO:0000313" key="7">
    <source>
        <dbReference type="Proteomes" id="UP000075243"/>
    </source>
</evidence>
<keyword evidence="3" id="KW-0611">Plant defense</keyword>
<dbReference type="InterPro" id="IPR002182">
    <property type="entry name" value="NB-ARC"/>
</dbReference>
<dbReference type="SUPFAM" id="SSF52200">
    <property type="entry name" value="Toll/Interleukin receptor TIR domain"/>
    <property type="match status" value="1"/>
</dbReference>
<dbReference type="AlphaFoldDB" id="A0A151R6T0"/>
<dbReference type="STRING" id="3821.A0A151R6T0"/>
<dbReference type="EMBL" id="KQ484010">
    <property type="protein sequence ID" value="KYP38338.1"/>
    <property type="molecule type" value="Genomic_DNA"/>
</dbReference>
<evidence type="ECO:0000256" key="4">
    <source>
        <dbReference type="ARBA" id="ARBA00023027"/>
    </source>
</evidence>
<keyword evidence="1" id="KW-0433">Leucine-rich repeat</keyword>
<feature type="domain" description="TIR" evidence="5">
    <location>
        <begin position="16"/>
        <end position="179"/>
    </location>
</feature>
<dbReference type="InterPro" id="IPR035897">
    <property type="entry name" value="Toll_tir_struct_dom_sf"/>
</dbReference>
<gene>
    <name evidence="6" type="ORF">KK1_040410</name>
</gene>
<dbReference type="InterPro" id="IPR036390">
    <property type="entry name" value="WH_DNA-bd_sf"/>
</dbReference>
<dbReference type="Proteomes" id="UP000075243">
    <property type="component" value="Unassembled WGS sequence"/>
</dbReference>
<keyword evidence="4" id="KW-0520">NAD</keyword>
<keyword evidence="2" id="KW-0677">Repeat</keyword>
<dbReference type="SMART" id="SM00255">
    <property type="entry name" value="TIR"/>
    <property type="match status" value="1"/>
</dbReference>
<dbReference type="OMA" id="HEWNEVE"/>
<dbReference type="GO" id="GO:0043531">
    <property type="term" value="F:ADP binding"/>
    <property type="evidence" value="ECO:0007669"/>
    <property type="project" value="InterPro"/>
</dbReference>
<dbReference type="SUPFAM" id="SSF46785">
    <property type="entry name" value="Winged helix' DNA-binding domain"/>
    <property type="match status" value="1"/>
</dbReference>